<proteinExistence type="predicted"/>
<feature type="non-terminal residue" evidence="1">
    <location>
        <position position="1"/>
    </location>
</feature>
<accession>A0A8J2NWW8</accession>
<gene>
    <name evidence="1" type="ORF">AFUS01_LOCUS7025</name>
</gene>
<protein>
    <submittedName>
        <fullName evidence="1">Uncharacterized protein</fullName>
    </submittedName>
</protein>
<reference evidence="1" key="1">
    <citation type="submission" date="2021-06" db="EMBL/GenBank/DDBJ databases">
        <authorList>
            <person name="Hodson N. C."/>
            <person name="Mongue J. A."/>
            <person name="Jaron S. K."/>
        </authorList>
    </citation>
    <scope>NUCLEOTIDE SEQUENCE</scope>
</reference>
<dbReference type="Proteomes" id="UP000708208">
    <property type="component" value="Unassembled WGS sequence"/>
</dbReference>
<keyword evidence="2" id="KW-1185">Reference proteome</keyword>
<name>A0A8J2NWW8_9HEXA</name>
<evidence type="ECO:0000313" key="2">
    <source>
        <dbReference type="Proteomes" id="UP000708208"/>
    </source>
</evidence>
<dbReference type="OrthoDB" id="117690at2759"/>
<comment type="caution">
    <text evidence="1">The sequence shown here is derived from an EMBL/GenBank/DDBJ whole genome shotgun (WGS) entry which is preliminary data.</text>
</comment>
<evidence type="ECO:0000313" key="1">
    <source>
        <dbReference type="EMBL" id="CAG7717570.1"/>
    </source>
</evidence>
<dbReference type="EMBL" id="CAJVCH010047000">
    <property type="protein sequence ID" value="CAG7717570.1"/>
    <property type="molecule type" value="Genomic_DNA"/>
</dbReference>
<organism evidence="1 2">
    <name type="scientific">Allacma fusca</name>
    <dbReference type="NCBI Taxonomy" id="39272"/>
    <lineage>
        <taxon>Eukaryota</taxon>
        <taxon>Metazoa</taxon>
        <taxon>Ecdysozoa</taxon>
        <taxon>Arthropoda</taxon>
        <taxon>Hexapoda</taxon>
        <taxon>Collembola</taxon>
        <taxon>Symphypleona</taxon>
        <taxon>Sminthuridae</taxon>
        <taxon>Allacma</taxon>
    </lineage>
</organism>
<dbReference type="AlphaFoldDB" id="A0A8J2NWW8"/>
<sequence>EAYVPSEHEARDILTEEFDLMKPSSECDEQGESLPKEPVSISSKRKRVDVVFFWDKNEAPNFKKMKNMS</sequence>